<reference evidence="2 13" key="1">
    <citation type="submission" date="2015-11" db="EMBL/GenBank/DDBJ databases">
        <title>Expanding the genomic diversity of Burkholderia species for the development of highly accurate diagnostics.</title>
        <authorList>
            <person name="Sahl J."/>
            <person name="Keim P."/>
            <person name="Wagner D."/>
        </authorList>
    </citation>
    <scope>NUCLEOTIDE SEQUENCE [LARGE SCALE GENOMIC DNA]</scope>
    <source>
        <strain evidence="2 13">MSMB2087WGS</strain>
    </source>
</reference>
<dbReference type="EMBL" id="LNJU01000001">
    <property type="protein sequence ID" value="KWZ61098.1"/>
    <property type="molecule type" value="Genomic_DNA"/>
</dbReference>
<sequence>MRSSHPTIRESIMYMFTRSAGADDPALSDEAAFVIQLILDDLWLWFNTAYGEQARRYAPKEVPLGERLPDPPGFDGDLPDDPF</sequence>
<evidence type="ECO:0000313" key="11">
    <source>
        <dbReference type="EMBL" id="KWZ58800.1"/>
    </source>
</evidence>
<reference evidence="3 14" key="2">
    <citation type="submission" date="2015-11" db="EMBL/GenBank/DDBJ databases">
        <authorList>
            <person name="Sahl J."/>
            <person name="Wagner D."/>
            <person name="Keim P."/>
        </authorList>
    </citation>
    <scope>NUCLEOTIDE SEQUENCE [LARGE SCALE GENOMIC DNA]</scope>
    <source>
        <strain evidence="3 14">MSMB1157</strain>
    </source>
</reference>
<evidence type="ECO:0000313" key="3">
    <source>
        <dbReference type="EMBL" id="KWZ58295.1"/>
    </source>
</evidence>
<dbReference type="EMBL" id="LNJU01000002">
    <property type="protein sequence ID" value="KWZ58712.1"/>
    <property type="molecule type" value="Genomic_DNA"/>
</dbReference>
<dbReference type="Proteomes" id="UP000060630">
    <property type="component" value="Unassembled WGS sequence"/>
</dbReference>
<evidence type="ECO:0000313" key="6">
    <source>
        <dbReference type="EMBL" id="KWZ58432.1"/>
    </source>
</evidence>
<dbReference type="EMBL" id="LNJU01000003">
    <property type="protein sequence ID" value="KWZ58432.1"/>
    <property type="molecule type" value="Genomic_DNA"/>
</dbReference>
<dbReference type="EMBL" id="LNJU01000003">
    <property type="protein sequence ID" value="KWZ58522.1"/>
    <property type="molecule type" value="Genomic_DNA"/>
</dbReference>
<evidence type="ECO:0000313" key="9">
    <source>
        <dbReference type="EMBL" id="KWZ58712.1"/>
    </source>
</evidence>
<gene>
    <name evidence="12" type="ORF">WK57_11365</name>
    <name evidence="9" type="ORF">WK57_16525</name>
    <name evidence="10" type="ORF">WK57_16690</name>
    <name evidence="11" type="ORF">WK57_17180</name>
    <name evidence="3" type="ORF">WK57_17310</name>
    <name evidence="4" type="ORF">WK57_17740</name>
    <name evidence="5" type="ORF">WK57_18260</name>
    <name evidence="6" type="ORF">WK57_18300</name>
    <name evidence="7" type="ORF">WK57_18930</name>
    <name evidence="8" type="ORF">WK57_19065</name>
    <name evidence="2" type="ORF">WL29_01320</name>
</gene>
<evidence type="ECO:0000313" key="8">
    <source>
        <dbReference type="EMBL" id="KWZ58544.1"/>
    </source>
</evidence>
<dbReference type="EMBL" id="LNJU01000003">
    <property type="protein sequence ID" value="KWZ58544.1"/>
    <property type="molecule type" value="Genomic_DNA"/>
</dbReference>
<name>A0A106PZL4_9BURK</name>
<comment type="caution">
    <text evidence="2">The sequence shown here is derived from an EMBL/GenBank/DDBJ whole genome shotgun (WGS) entry which is preliminary data.</text>
</comment>
<proteinExistence type="predicted"/>
<organism evidence="2 13">
    <name type="scientific">Burkholderia ubonensis</name>
    <dbReference type="NCBI Taxonomy" id="101571"/>
    <lineage>
        <taxon>Bacteria</taxon>
        <taxon>Pseudomonadati</taxon>
        <taxon>Pseudomonadota</taxon>
        <taxon>Betaproteobacteria</taxon>
        <taxon>Burkholderiales</taxon>
        <taxon>Burkholderiaceae</taxon>
        <taxon>Burkholderia</taxon>
        <taxon>Burkholderia cepacia complex</taxon>
    </lineage>
</organism>
<evidence type="ECO:0000313" key="5">
    <source>
        <dbReference type="EMBL" id="KWZ58427.1"/>
    </source>
</evidence>
<evidence type="ECO:0000313" key="12">
    <source>
        <dbReference type="EMBL" id="KWZ61098.1"/>
    </source>
</evidence>
<feature type="compositionally biased region" description="Basic and acidic residues" evidence="1">
    <location>
        <begin position="60"/>
        <end position="69"/>
    </location>
</feature>
<evidence type="ECO:0000256" key="1">
    <source>
        <dbReference type="SAM" id="MobiDB-lite"/>
    </source>
</evidence>
<dbReference type="AlphaFoldDB" id="A0A106PZL4"/>
<evidence type="ECO:0000313" key="10">
    <source>
        <dbReference type="EMBL" id="KWZ58733.1"/>
    </source>
</evidence>
<evidence type="ECO:0000313" key="14">
    <source>
        <dbReference type="Proteomes" id="UP000070119"/>
    </source>
</evidence>
<feature type="region of interest" description="Disordered" evidence="1">
    <location>
        <begin position="60"/>
        <end position="83"/>
    </location>
</feature>
<dbReference type="EMBL" id="LPHD01000156">
    <property type="protein sequence ID" value="KWA77344.1"/>
    <property type="molecule type" value="Genomic_DNA"/>
</dbReference>
<protein>
    <submittedName>
        <fullName evidence="2">Uncharacterized protein</fullName>
    </submittedName>
</protein>
<dbReference type="EMBL" id="LNJU01000003">
    <property type="protein sequence ID" value="KWZ58295.1"/>
    <property type="molecule type" value="Genomic_DNA"/>
</dbReference>
<dbReference type="Proteomes" id="UP000070119">
    <property type="component" value="Chromosome 1"/>
</dbReference>
<evidence type="ECO:0000313" key="7">
    <source>
        <dbReference type="EMBL" id="KWZ58522.1"/>
    </source>
</evidence>
<dbReference type="EMBL" id="LNJU01000003">
    <property type="protein sequence ID" value="KWZ58350.1"/>
    <property type="molecule type" value="Genomic_DNA"/>
</dbReference>
<dbReference type="EMBL" id="LNJU01000002">
    <property type="protein sequence ID" value="KWZ58733.1"/>
    <property type="molecule type" value="Genomic_DNA"/>
</dbReference>
<dbReference type="EMBL" id="LNJU01000002">
    <property type="protein sequence ID" value="KWZ58800.1"/>
    <property type="molecule type" value="Genomic_DNA"/>
</dbReference>
<dbReference type="EMBL" id="LNJU01000003">
    <property type="protein sequence ID" value="KWZ58427.1"/>
    <property type="molecule type" value="Genomic_DNA"/>
</dbReference>
<accession>A0A106PZL4</accession>
<evidence type="ECO:0000313" key="13">
    <source>
        <dbReference type="Proteomes" id="UP000060630"/>
    </source>
</evidence>
<evidence type="ECO:0000313" key="4">
    <source>
        <dbReference type="EMBL" id="KWZ58350.1"/>
    </source>
</evidence>
<evidence type="ECO:0000313" key="2">
    <source>
        <dbReference type="EMBL" id="KWA77344.1"/>
    </source>
</evidence>